<keyword evidence="12 15" id="KW-1133">Transmembrane helix</keyword>
<dbReference type="Gene3D" id="1.10.287.130">
    <property type="match status" value="1"/>
</dbReference>
<dbReference type="Gene3D" id="3.30.565.10">
    <property type="entry name" value="Histidine kinase-like ATPase, C-terminal domain"/>
    <property type="match status" value="1"/>
</dbReference>
<dbReference type="SUPFAM" id="SSF55874">
    <property type="entry name" value="ATPase domain of HSP90 chaperone/DNA topoisomerase II/histidine kinase"/>
    <property type="match status" value="1"/>
</dbReference>
<comment type="caution">
    <text evidence="18">The sequence shown here is derived from an EMBL/GenBank/DDBJ whole genome shotgun (WGS) entry which is preliminary data.</text>
</comment>
<feature type="transmembrane region" description="Helical" evidence="15">
    <location>
        <begin position="146"/>
        <end position="166"/>
    </location>
</feature>
<evidence type="ECO:0000256" key="10">
    <source>
        <dbReference type="ARBA" id="ARBA00022777"/>
    </source>
</evidence>
<evidence type="ECO:0000256" key="9">
    <source>
        <dbReference type="ARBA" id="ARBA00022741"/>
    </source>
</evidence>
<keyword evidence="19" id="KW-1185">Reference proteome</keyword>
<dbReference type="PANTHER" id="PTHR44936:SF5">
    <property type="entry name" value="SENSOR HISTIDINE KINASE ENVZ"/>
    <property type="match status" value="1"/>
</dbReference>
<dbReference type="InterPro" id="IPR005467">
    <property type="entry name" value="His_kinase_dom"/>
</dbReference>
<feature type="domain" description="Histidine kinase" evidence="16">
    <location>
        <begin position="227"/>
        <end position="418"/>
    </location>
</feature>
<dbReference type="OrthoDB" id="9806130at2"/>
<dbReference type="Proteomes" id="UP000324973">
    <property type="component" value="Unassembled WGS sequence"/>
</dbReference>
<evidence type="ECO:0000256" key="2">
    <source>
        <dbReference type="ARBA" id="ARBA00004429"/>
    </source>
</evidence>
<dbReference type="InterPro" id="IPR003661">
    <property type="entry name" value="HisK_dim/P_dom"/>
</dbReference>
<evidence type="ECO:0000256" key="3">
    <source>
        <dbReference type="ARBA" id="ARBA00012438"/>
    </source>
</evidence>
<protein>
    <recommendedName>
        <fullName evidence="3">histidine kinase</fullName>
        <ecNumber evidence="3">2.7.13.3</ecNumber>
    </recommendedName>
</protein>
<dbReference type="SUPFAM" id="SSF47384">
    <property type="entry name" value="Homodimeric domain of signal transducing histidine kinase"/>
    <property type="match status" value="1"/>
</dbReference>
<dbReference type="EC" id="2.7.13.3" evidence="3"/>
<gene>
    <name evidence="18" type="ORF">FZO89_09910</name>
</gene>
<feature type="domain" description="HAMP" evidence="17">
    <location>
        <begin position="167"/>
        <end position="219"/>
    </location>
</feature>
<accession>A0A5D4XPE5</accession>
<keyword evidence="7" id="KW-0808">Transferase</keyword>
<evidence type="ECO:0000256" key="6">
    <source>
        <dbReference type="ARBA" id="ARBA00022553"/>
    </source>
</evidence>
<keyword evidence="13" id="KW-0902">Two-component regulatory system</keyword>
<dbReference type="GO" id="GO:0000155">
    <property type="term" value="F:phosphorelay sensor kinase activity"/>
    <property type="evidence" value="ECO:0007669"/>
    <property type="project" value="InterPro"/>
</dbReference>
<evidence type="ECO:0000256" key="7">
    <source>
        <dbReference type="ARBA" id="ARBA00022679"/>
    </source>
</evidence>
<proteinExistence type="predicted"/>
<dbReference type="CDD" id="cd00082">
    <property type="entry name" value="HisKA"/>
    <property type="match status" value="1"/>
</dbReference>
<keyword evidence="8 15" id="KW-0812">Transmembrane</keyword>
<dbReference type="EMBL" id="VTFT01000001">
    <property type="protein sequence ID" value="TYT26548.1"/>
    <property type="molecule type" value="Genomic_DNA"/>
</dbReference>
<reference evidence="18 19" key="1">
    <citation type="submission" date="2019-08" db="EMBL/GenBank/DDBJ databases">
        <title>Luteimonas viscosus sp. nov., isolated from soil of a sunflower field.</title>
        <authorList>
            <person name="Jianli Z."/>
            <person name="Ying Z."/>
        </authorList>
    </citation>
    <scope>NUCLEOTIDE SEQUENCE [LARGE SCALE GENOMIC DNA]</scope>
    <source>
        <strain evidence="18 19">XBU10</strain>
    </source>
</reference>
<evidence type="ECO:0000256" key="5">
    <source>
        <dbReference type="ARBA" id="ARBA00022519"/>
    </source>
</evidence>
<dbReference type="Pfam" id="PF02518">
    <property type="entry name" value="HATPase_c"/>
    <property type="match status" value="1"/>
</dbReference>
<dbReference type="InterPro" id="IPR036890">
    <property type="entry name" value="HATPase_C_sf"/>
</dbReference>
<keyword evidence="11" id="KW-0067">ATP-binding</keyword>
<name>A0A5D4XPE5_9GAMM</name>
<evidence type="ECO:0000256" key="8">
    <source>
        <dbReference type="ARBA" id="ARBA00022692"/>
    </source>
</evidence>
<dbReference type="SMART" id="SM00387">
    <property type="entry name" value="HATPase_c"/>
    <property type="match status" value="1"/>
</dbReference>
<evidence type="ECO:0000256" key="4">
    <source>
        <dbReference type="ARBA" id="ARBA00022475"/>
    </source>
</evidence>
<evidence type="ECO:0000256" key="15">
    <source>
        <dbReference type="SAM" id="Phobius"/>
    </source>
</evidence>
<keyword evidence="10" id="KW-0418">Kinase</keyword>
<dbReference type="InterPro" id="IPR003660">
    <property type="entry name" value="HAMP_dom"/>
</dbReference>
<evidence type="ECO:0000256" key="12">
    <source>
        <dbReference type="ARBA" id="ARBA00022989"/>
    </source>
</evidence>
<dbReference type="GO" id="GO:0005886">
    <property type="term" value="C:plasma membrane"/>
    <property type="evidence" value="ECO:0007669"/>
    <property type="project" value="UniProtKB-SubCell"/>
</dbReference>
<keyword evidence="4" id="KW-1003">Cell membrane</keyword>
<evidence type="ECO:0000259" key="16">
    <source>
        <dbReference type="PROSITE" id="PS50109"/>
    </source>
</evidence>
<comment type="subcellular location">
    <subcellularLocation>
        <location evidence="2">Cell inner membrane</location>
        <topology evidence="2">Multi-pass membrane protein</topology>
    </subcellularLocation>
</comment>
<dbReference type="InterPro" id="IPR004358">
    <property type="entry name" value="Sig_transdc_His_kin-like_C"/>
</dbReference>
<dbReference type="AlphaFoldDB" id="A0A5D4XPE5"/>
<evidence type="ECO:0000313" key="19">
    <source>
        <dbReference type="Proteomes" id="UP000324973"/>
    </source>
</evidence>
<organism evidence="18 19">
    <name type="scientific">Luteimonas viscosa</name>
    <dbReference type="NCBI Taxonomy" id="1132694"/>
    <lineage>
        <taxon>Bacteria</taxon>
        <taxon>Pseudomonadati</taxon>
        <taxon>Pseudomonadota</taxon>
        <taxon>Gammaproteobacteria</taxon>
        <taxon>Lysobacterales</taxon>
        <taxon>Lysobacteraceae</taxon>
        <taxon>Luteimonas</taxon>
    </lineage>
</organism>
<evidence type="ECO:0000259" key="17">
    <source>
        <dbReference type="PROSITE" id="PS50885"/>
    </source>
</evidence>
<dbReference type="Pfam" id="PF00512">
    <property type="entry name" value="HisKA"/>
    <property type="match status" value="1"/>
</dbReference>
<dbReference type="PROSITE" id="PS50885">
    <property type="entry name" value="HAMP"/>
    <property type="match status" value="1"/>
</dbReference>
<dbReference type="PRINTS" id="PR00344">
    <property type="entry name" value="BCTRLSENSOR"/>
</dbReference>
<dbReference type="InterPro" id="IPR036097">
    <property type="entry name" value="HisK_dim/P_sf"/>
</dbReference>
<dbReference type="SMART" id="SM00388">
    <property type="entry name" value="HisKA"/>
    <property type="match status" value="1"/>
</dbReference>
<evidence type="ECO:0000256" key="14">
    <source>
        <dbReference type="ARBA" id="ARBA00023136"/>
    </source>
</evidence>
<dbReference type="GO" id="GO:0005524">
    <property type="term" value="F:ATP binding"/>
    <property type="evidence" value="ECO:0007669"/>
    <property type="project" value="UniProtKB-KW"/>
</dbReference>
<dbReference type="PROSITE" id="PS50109">
    <property type="entry name" value="HIS_KIN"/>
    <property type="match status" value="1"/>
</dbReference>
<evidence type="ECO:0000313" key="18">
    <source>
        <dbReference type="EMBL" id="TYT26548.1"/>
    </source>
</evidence>
<keyword evidence="6" id="KW-0597">Phosphoprotein</keyword>
<dbReference type="RefSeq" id="WP_149103099.1">
    <property type="nucleotide sequence ID" value="NZ_VTFT01000001.1"/>
</dbReference>
<dbReference type="InterPro" id="IPR050980">
    <property type="entry name" value="2C_sensor_his_kinase"/>
</dbReference>
<keyword evidence="9" id="KW-0547">Nucleotide-binding</keyword>
<sequence length="418" mass="45044">MNAPRPVFAQLALVIALTLAGAATLALLLGREFAARPATAQLLRNVDGLADTVEALARDGRRTQALQRLRAAGIELREDPPTAVRTRPLAVMRRFEERARAVLGPQRELRLGAGEDGNVLWLRLELSPPVWVALVHDRRGAGVRRFSALMLAGCVLLVWAAAAYFARRLVQPLRRLADAAPALVRGEDAVPALGPAPAEVVELARALGEANREVREAAGERMVMLAGISHDLRTPLTRLQYALALVPDTDRELQAGMYRDIAEIDAILSQFIAYARDGRDENVELVDLVQVCRNALAAGEGDWAVELPASAPIHGRPMALLRAVENLVVNAGRHGAPPLSLSLSRDGEAWCVEVADAGPGIPDEQVQRVQRPFVHGDRGGSGLGLAIVARVARQHRGELRLLSQATGGLRAQLWLRGA</sequence>
<dbReference type="InterPro" id="IPR003594">
    <property type="entry name" value="HATPase_dom"/>
</dbReference>
<evidence type="ECO:0000256" key="1">
    <source>
        <dbReference type="ARBA" id="ARBA00000085"/>
    </source>
</evidence>
<evidence type="ECO:0000256" key="11">
    <source>
        <dbReference type="ARBA" id="ARBA00022840"/>
    </source>
</evidence>
<dbReference type="PANTHER" id="PTHR44936">
    <property type="entry name" value="SENSOR PROTEIN CREC"/>
    <property type="match status" value="1"/>
</dbReference>
<keyword evidence="5" id="KW-0997">Cell inner membrane</keyword>
<keyword evidence="14 15" id="KW-0472">Membrane</keyword>
<evidence type="ECO:0000256" key="13">
    <source>
        <dbReference type="ARBA" id="ARBA00023012"/>
    </source>
</evidence>
<comment type="catalytic activity">
    <reaction evidence="1">
        <text>ATP + protein L-histidine = ADP + protein N-phospho-L-histidine.</text>
        <dbReference type="EC" id="2.7.13.3"/>
    </reaction>
</comment>